<feature type="compositionally biased region" description="Polar residues" evidence="1">
    <location>
        <begin position="1"/>
        <end position="10"/>
    </location>
</feature>
<name>A0A9W6PIH2_9ACTN</name>
<accession>A0A9W6PIH2</accession>
<dbReference type="InterPro" id="IPR013324">
    <property type="entry name" value="RNA_pol_sigma_r3/r4-like"/>
</dbReference>
<dbReference type="Proteomes" id="UP001165143">
    <property type="component" value="Unassembled WGS sequence"/>
</dbReference>
<dbReference type="InterPro" id="IPR036388">
    <property type="entry name" value="WH-like_DNA-bd_sf"/>
</dbReference>
<evidence type="ECO:0000256" key="1">
    <source>
        <dbReference type="SAM" id="MobiDB-lite"/>
    </source>
</evidence>
<sequence length="272" mass="29878">MAYETSETASGGSGPQPVGTAAQHSPHLADLEEELVRIGGGHLADRAARRAADAEVVRRLRQVGFKGPLYDTFMEQQMRYGWSVLNHWCASGEVFARARAFGRPVPDDMIATPWLRDDRHEVAAETTIAAARLFRRHALLKGAWAPEGGASLTSFFVGACLLCFKAEYQRWYRRHRDSQRLLAGDSPDLALAALPDQRAVDPLKAVVLRERVEGVLERLEDPKVKEALVLRAAGFRQSEAALHVGLTTKALESRVGRARAKLRGGASDTDTD</sequence>
<evidence type="ECO:0000313" key="2">
    <source>
        <dbReference type="EMBL" id="GLW56810.1"/>
    </source>
</evidence>
<dbReference type="Gene3D" id="1.10.10.10">
    <property type="entry name" value="Winged helix-like DNA-binding domain superfamily/Winged helix DNA-binding domain"/>
    <property type="match status" value="1"/>
</dbReference>
<dbReference type="SUPFAM" id="SSF88659">
    <property type="entry name" value="Sigma3 and sigma4 domains of RNA polymerase sigma factors"/>
    <property type="match status" value="1"/>
</dbReference>
<dbReference type="EMBL" id="BSRX01000031">
    <property type="protein sequence ID" value="GLW56810.1"/>
    <property type="molecule type" value="Genomic_DNA"/>
</dbReference>
<dbReference type="AlphaFoldDB" id="A0A9W6PIH2"/>
<reference evidence="2" key="1">
    <citation type="submission" date="2023-02" db="EMBL/GenBank/DDBJ databases">
        <title>Kitasatospora phosalacinea NBRC 14362.</title>
        <authorList>
            <person name="Ichikawa N."/>
            <person name="Sato H."/>
            <person name="Tonouchi N."/>
        </authorList>
    </citation>
    <scope>NUCLEOTIDE SEQUENCE</scope>
    <source>
        <strain evidence="2">NBRC 14362</strain>
    </source>
</reference>
<feature type="region of interest" description="Disordered" evidence="1">
    <location>
        <begin position="1"/>
        <end position="25"/>
    </location>
</feature>
<organism evidence="2 3">
    <name type="scientific">Kitasatospora phosalacinea</name>
    <dbReference type="NCBI Taxonomy" id="2065"/>
    <lineage>
        <taxon>Bacteria</taxon>
        <taxon>Bacillati</taxon>
        <taxon>Actinomycetota</taxon>
        <taxon>Actinomycetes</taxon>
        <taxon>Kitasatosporales</taxon>
        <taxon>Streptomycetaceae</taxon>
        <taxon>Kitasatospora</taxon>
    </lineage>
</organism>
<proteinExistence type="predicted"/>
<protein>
    <submittedName>
        <fullName evidence="2">Uncharacterized protein</fullName>
    </submittedName>
</protein>
<gene>
    <name evidence="2" type="ORF">Kpho01_48210</name>
</gene>
<comment type="caution">
    <text evidence="2">The sequence shown here is derived from an EMBL/GenBank/DDBJ whole genome shotgun (WGS) entry which is preliminary data.</text>
</comment>
<evidence type="ECO:0000313" key="3">
    <source>
        <dbReference type="Proteomes" id="UP001165143"/>
    </source>
</evidence>